<feature type="transmembrane region" description="Helical" evidence="1">
    <location>
        <begin position="17"/>
        <end position="38"/>
    </location>
</feature>
<dbReference type="AlphaFoldDB" id="A0AAU8E663"/>
<evidence type="ECO:0000256" key="1">
    <source>
        <dbReference type="SAM" id="Phobius"/>
    </source>
</evidence>
<accession>A0AAU8E663</accession>
<keyword evidence="1" id="KW-0812">Transmembrane</keyword>
<gene>
    <name evidence="2" type="ORF">ABVN21_02745</name>
</gene>
<protein>
    <recommendedName>
        <fullName evidence="3">DUF2946 domain-containing protein</fullName>
    </recommendedName>
</protein>
<dbReference type="RefSeq" id="WP_339554006.1">
    <property type="nucleotide sequence ID" value="NZ_CP159258.1"/>
</dbReference>
<evidence type="ECO:0000313" key="2">
    <source>
        <dbReference type="EMBL" id="XCG75020.1"/>
    </source>
</evidence>
<keyword evidence="1" id="KW-1133">Transmembrane helix</keyword>
<sequence>MAQAGCLADRLCRSAGLFALTASLATISPSVLLAGFIYGEKLKPFAINGNGSNDRNYEPCERCVTVLNHPGDKKPSPQTASLPSPPALLRLFSMSWMELFFCPVERPKAHKTRASEENNVPDLEYRISFFWHKLYEK</sequence>
<organism evidence="2">
    <name type="scientific">Pseudomonas sp. MYb327</name>
    <dbReference type="NCBI Taxonomy" id="2745230"/>
    <lineage>
        <taxon>Bacteria</taxon>
        <taxon>Pseudomonadati</taxon>
        <taxon>Pseudomonadota</taxon>
        <taxon>Gammaproteobacteria</taxon>
        <taxon>Pseudomonadales</taxon>
        <taxon>Pseudomonadaceae</taxon>
        <taxon>Pseudomonas</taxon>
    </lineage>
</organism>
<name>A0AAU8E663_9PSED</name>
<dbReference type="EMBL" id="CP159258">
    <property type="protein sequence ID" value="XCG75020.1"/>
    <property type="molecule type" value="Genomic_DNA"/>
</dbReference>
<keyword evidence="1" id="KW-0472">Membrane</keyword>
<reference evidence="2" key="1">
    <citation type="submission" date="2024-06" db="EMBL/GenBank/DDBJ databases">
        <title>The Caenorhabditis elegans bacterial microbiome influences microsporidia infection through nutrient limitation and inhibiting parasite invasion.</title>
        <authorList>
            <person name="Tamim El Jarkass H."/>
            <person name="Castelblanco S."/>
            <person name="Kaur M."/>
            <person name="Wan Y.C."/>
            <person name="Ellis A.E."/>
            <person name="Sheldon R.D."/>
            <person name="Lien E.C."/>
            <person name="Burton N.O."/>
            <person name="Wright G.D."/>
            <person name="Reinke A.W."/>
        </authorList>
    </citation>
    <scope>NUCLEOTIDE SEQUENCE</scope>
    <source>
        <strain evidence="2">MYb327</strain>
    </source>
</reference>
<evidence type="ECO:0008006" key="3">
    <source>
        <dbReference type="Google" id="ProtNLM"/>
    </source>
</evidence>
<proteinExistence type="predicted"/>